<feature type="domain" description="Phospholipid/glycerol acyltransferase" evidence="4">
    <location>
        <begin position="27"/>
        <end position="139"/>
    </location>
</feature>
<organism evidence="5 6">
    <name type="scientific">Paraferrimonas sedimenticola</name>
    <dbReference type="NCBI Taxonomy" id="375674"/>
    <lineage>
        <taxon>Bacteria</taxon>
        <taxon>Pseudomonadati</taxon>
        <taxon>Pseudomonadota</taxon>
        <taxon>Gammaproteobacteria</taxon>
        <taxon>Alteromonadales</taxon>
        <taxon>Ferrimonadaceae</taxon>
        <taxon>Paraferrimonas</taxon>
    </lineage>
</organism>
<dbReference type="EMBL" id="BSNC01000011">
    <property type="protein sequence ID" value="GLP97812.1"/>
    <property type="molecule type" value="Genomic_DNA"/>
</dbReference>
<dbReference type="SMART" id="SM00563">
    <property type="entry name" value="PlsC"/>
    <property type="match status" value="1"/>
</dbReference>
<dbReference type="Pfam" id="PF01553">
    <property type="entry name" value="Acyltransferase"/>
    <property type="match status" value="1"/>
</dbReference>
<name>A0AA37W2H7_9GAMM</name>
<dbReference type="SUPFAM" id="SSF69593">
    <property type="entry name" value="Glycerol-3-phosphate (1)-acyltransferase"/>
    <property type="match status" value="1"/>
</dbReference>
<sequence>MMRSFCQWLLARLGWRVTGQLPEFQFVMIVGPHSSNWDFIIGIIARFAVGRNIHFIGKHQLFIPPWGWLFRAMGGYPVNRAKANNLVESAVELYASNPEFCLALAPEGTRSAVTRWKTGFYHIAKKAKVPIVCVGLDFGLKQVQLQAPIATSDDMSADMNRLLDYFRSVTPKYPKDIPSYQD</sequence>
<dbReference type="AlphaFoldDB" id="A0AA37W2H7"/>
<gene>
    <name evidence="5" type="ORF">GCM10007895_31190</name>
</gene>
<evidence type="ECO:0000313" key="6">
    <source>
        <dbReference type="Proteomes" id="UP001161422"/>
    </source>
</evidence>
<proteinExistence type="predicted"/>
<evidence type="ECO:0000259" key="4">
    <source>
        <dbReference type="SMART" id="SM00563"/>
    </source>
</evidence>
<dbReference type="PANTHER" id="PTHR10434:SF9">
    <property type="entry name" value="PHOSPHOLIPID_GLYCEROL ACYLTRANSFERASE DOMAIN-CONTAINING PROTEIN"/>
    <property type="match status" value="1"/>
</dbReference>
<evidence type="ECO:0000256" key="3">
    <source>
        <dbReference type="ARBA" id="ARBA00023315"/>
    </source>
</evidence>
<comment type="pathway">
    <text evidence="1">Lipid metabolism.</text>
</comment>
<dbReference type="Proteomes" id="UP001161422">
    <property type="component" value="Unassembled WGS sequence"/>
</dbReference>
<keyword evidence="2" id="KW-0808">Transferase</keyword>
<accession>A0AA37W2H7</accession>
<evidence type="ECO:0000256" key="1">
    <source>
        <dbReference type="ARBA" id="ARBA00005189"/>
    </source>
</evidence>
<evidence type="ECO:0000313" key="5">
    <source>
        <dbReference type="EMBL" id="GLP97812.1"/>
    </source>
</evidence>
<reference evidence="5" key="1">
    <citation type="journal article" date="2014" name="Int. J. Syst. Evol. Microbiol.">
        <title>Complete genome sequence of Corynebacterium casei LMG S-19264T (=DSM 44701T), isolated from a smear-ripened cheese.</title>
        <authorList>
            <consortium name="US DOE Joint Genome Institute (JGI-PGF)"/>
            <person name="Walter F."/>
            <person name="Albersmeier A."/>
            <person name="Kalinowski J."/>
            <person name="Ruckert C."/>
        </authorList>
    </citation>
    <scope>NUCLEOTIDE SEQUENCE</scope>
    <source>
        <strain evidence="5">NBRC 101628</strain>
    </source>
</reference>
<evidence type="ECO:0000256" key="2">
    <source>
        <dbReference type="ARBA" id="ARBA00022679"/>
    </source>
</evidence>
<reference evidence="5" key="2">
    <citation type="submission" date="2023-01" db="EMBL/GenBank/DDBJ databases">
        <title>Draft genome sequence of Paraferrimonas sedimenticola strain NBRC 101628.</title>
        <authorList>
            <person name="Sun Q."/>
            <person name="Mori K."/>
        </authorList>
    </citation>
    <scope>NUCLEOTIDE SEQUENCE</scope>
    <source>
        <strain evidence="5">NBRC 101628</strain>
    </source>
</reference>
<comment type="caution">
    <text evidence="5">The sequence shown here is derived from an EMBL/GenBank/DDBJ whole genome shotgun (WGS) entry which is preliminary data.</text>
</comment>
<dbReference type="PANTHER" id="PTHR10434">
    <property type="entry name" value="1-ACYL-SN-GLYCEROL-3-PHOSPHATE ACYLTRANSFERASE"/>
    <property type="match status" value="1"/>
</dbReference>
<dbReference type="InterPro" id="IPR002123">
    <property type="entry name" value="Plipid/glycerol_acylTrfase"/>
</dbReference>
<protein>
    <submittedName>
        <fullName evidence="5">Acyltransferase</fullName>
    </submittedName>
</protein>
<dbReference type="GO" id="GO:0006654">
    <property type="term" value="P:phosphatidic acid biosynthetic process"/>
    <property type="evidence" value="ECO:0007669"/>
    <property type="project" value="TreeGrafter"/>
</dbReference>
<keyword evidence="3 5" id="KW-0012">Acyltransferase</keyword>
<dbReference type="RefSeq" id="WP_095507124.1">
    <property type="nucleotide sequence ID" value="NZ_BSNC01000011.1"/>
</dbReference>
<dbReference type="GO" id="GO:0003841">
    <property type="term" value="F:1-acylglycerol-3-phosphate O-acyltransferase activity"/>
    <property type="evidence" value="ECO:0007669"/>
    <property type="project" value="TreeGrafter"/>
</dbReference>
<keyword evidence="6" id="KW-1185">Reference proteome</keyword>